<evidence type="ECO:0000313" key="1">
    <source>
        <dbReference type="EMBL" id="MBF6297815.1"/>
    </source>
</evidence>
<name>A0ABS0CNP1_9NOCA</name>
<comment type="caution">
    <text evidence="1">The sequence shown here is derived from an EMBL/GenBank/DDBJ whole genome shotgun (WGS) entry which is preliminary data.</text>
</comment>
<gene>
    <name evidence="1" type="ORF">IU459_09685</name>
</gene>
<accession>A0ABS0CNP1</accession>
<dbReference type="Proteomes" id="UP000702209">
    <property type="component" value="Unassembled WGS sequence"/>
</dbReference>
<keyword evidence="2" id="KW-1185">Reference proteome</keyword>
<protein>
    <submittedName>
        <fullName evidence="1">Uncharacterized protein</fullName>
    </submittedName>
</protein>
<dbReference type="RefSeq" id="WP_195129146.1">
    <property type="nucleotide sequence ID" value="NZ_JADLQX010000006.1"/>
</dbReference>
<reference evidence="1 2" key="1">
    <citation type="submission" date="2020-10" db="EMBL/GenBank/DDBJ databases">
        <title>Identification of Nocardia species via Next-generation sequencing and recognition of intraspecies genetic diversity.</title>
        <authorList>
            <person name="Li P."/>
            <person name="Li P."/>
            <person name="Lu B."/>
        </authorList>
    </citation>
    <scope>NUCLEOTIDE SEQUENCE [LARGE SCALE GENOMIC DNA]</scope>
    <source>
        <strain evidence="1 2">BJ06-0157</strain>
    </source>
</reference>
<dbReference type="EMBL" id="JADLQX010000006">
    <property type="protein sequence ID" value="MBF6297815.1"/>
    <property type="molecule type" value="Genomic_DNA"/>
</dbReference>
<proteinExistence type="predicted"/>
<evidence type="ECO:0000313" key="2">
    <source>
        <dbReference type="Proteomes" id="UP000702209"/>
    </source>
</evidence>
<organism evidence="1 2">
    <name type="scientific">Nocardia amamiensis</name>
    <dbReference type="NCBI Taxonomy" id="404578"/>
    <lineage>
        <taxon>Bacteria</taxon>
        <taxon>Bacillati</taxon>
        <taxon>Actinomycetota</taxon>
        <taxon>Actinomycetes</taxon>
        <taxon>Mycobacteriales</taxon>
        <taxon>Nocardiaceae</taxon>
        <taxon>Nocardia</taxon>
    </lineage>
</organism>
<sequence>MYYHIAEKNLWEMLTSFLTRGGRVHNRPESGIIEVTVTPEEHSIDAVDRAIQLEAARTLGENADFCGGMEASFTMNPPMSDEMRREVLAKAGEILTRLRDRLELPD</sequence>